<feature type="transmembrane region" description="Helical" evidence="2">
    <location>
        <begin position="21"/>
        <end position="42"/>
    </location>
</feature>
<keyword evidence="2" id="KW-1133">Transmembrane helix</keyword>
<dbReference type="EMBL" id="RBNI01003012">
    <property type="protein sequence ID" value="RUP48738.1"/>
    <property type="molecule type" value="Genomic_DNA"/>
</dbReference>
<comment type="caution">
    <text evidence="3">The sequence shown here is derived from an EMBL/GenBank/DDBJ whole genome shotgun (WGS) entry which is preliminary data.</text>
</comment>
<gene>
    <name evidence="3" type="ORF">BC936DRAFT_144078</name>
</gene>
<evidence type="ECO:0000256" key="2">
    <source>
        <dbReference type="SAM" id="Phobius"/>
    </source>
</evidence>
<organism evidence="3 4">
    <name type="scientific">Jimgerdemannia flammicorona</name>
    <dbReference type="NCBI Taxonomy" id="994334"/>
    <lineage>
        <taxon>Eukaryota</taxon>
        <taxon>Fungi</taxon>
        <taxon>Fungi incertae sedis</taxon>
        <taxon>Mucoromycota</taxon>
        <taxon>Mucoromycotina</taxon>
        <taxon>Endogonomycetes</taxon>
        <taxon>Endogonales</taxon>
        <taxon>Endogonaceae</taxon>
        <taxon>Jimgerdemannia</taxon>
    </lineage>
</organism>
<name>A0A433DD42_9FUNG</name>
<evidence type="ECO:0000256" key="1">
    <source>
        <dbReference type="SAM" id="MobiDB-lite"/>
    </source>
</evidence>
<keyword evidence="4" id="KW-1185">Reference proteome</keyword>
<evidence type="ECO:0000313" key="4">
    <source>
        <dbReference type="Proteomes" id="UP000268093"/>
    </source>
</evidence>
<keyword evidence="2" id="KW-0472">Membrane</keyword>
<accession>A0A433DD42</accession>
<dbReference type="Proteomes" id="UP000268093">
    <property type="component" value="Unassembled WGS sequence"/>
</dbReference>
<evidence type="ECO:0000313" key="3">
    <source>
        <dbReference type="EMBL" id="RUP48738.1"/>
    </source>
</evidence>
<keyword evidence="2" id="KW-0812">Transmembrane</keyword>
<protein>
    <submittedName>
        <fullName evidence="3">Uncharacterized protein</fullName>
    </submittedName>
</protein>
<dbReference type="AlphaFoldDB" id="A0A433DD42"/>
<feature type="region of interest" description="Disordered" evidence="1">
    <location>
        <begin position="49"/>
        <end position="73"/>
    </location>
</feature>
<proteinExistence type="predicted"/>
<sequence>MPPYRKPTNPLQRSYIRAIKPIFLGAVVVTGLIMLIDLTLGFEIQRTDSEEEDGFGRGGRGIKRGKLQRDVVR</sequence>
<reference evidence="3 4" key="1">
    <citation type="journal article" date="2018" name="New Phytol.">
        <title>Phylogenomics of Endogonaceae and evolution of mycorrhizas within Mucoromycota.</title>
        <authorList>
            <person name="Chang Y."/>
            <person name="Desiro A."/>
            <person name="Na H."/>
            <person name="Sandor L."/>
            <person name="Lipzen A."/>
            <person name="Clum A."/>
            <person name="Barry K."/>
            <person name="Grigoriev I.V."/>
            <person name="Martin F.M."/>
            <person name="Stajich J.E."/>
            <person name="Smith M.E."/>
            <person name="Bonito G."/>
            <person name="Spatafora J.W."/>
        </authorList>
    </citation>
    <scope>NUCLEOTIDE SEQUENCE [LARGE SCALE GENOMIC DNA]</scope>
    <source>
        <strain evidence="3 4">GMNB39</strain>
    </source>
</reference>